<evidence type="ECO:0000256" key="6">
    <source>
        <dbReference type="ARBA" id="ARBA00030030"/>
    </source>
</evidence>
<reference evidence="8" key="3">
    <citation type="submission" date="2014-05" db="EMBL/GenBank/DDBJ databases">
        <authorList>
            <person name="Aslett M.A."/>
            <person name="De Silva N."/>
        </authorList>
    </citation>
    <scope>NUCLEOTIDE SEQUENCE</scope>
    <source>
        <strain evidence="8">17X</strain>
    </source>
</reference>
<evidence type="ECO:0000313" key="7">
    <source>
        <dbReference type="EMBL" id="CDU20241.1"/>
    </source>
</evidence>
<dbReference type="Gene3D" id="3.90.1140.10">
    <property type="entry name" value="Cyclic phosphodiesterase"/>
    <property type="match status" value="1"/>
</dbReference>
<keyword evidence="4" id="KW-0539">Nucleus</keyword>
<dbReference type="KEGG" id="pyo:PY17X_1363100"/>
<keyword evidence="2" id="KW-0378">Hydrolase</keyword>
<dbReference type="EMBL" id="LM993667">
    <property type="protein sequence ID" value="VTZ80999.1"/>
    <property type="molecule type" value="Genomic_DNA"/>
</dbReference>
<dbReference type="Proteomes" id="UP000072904">
    <property type="component" value="Chromosome 13"/>
</dbReference>
<reference evidence="8" key="4">
    <citation type="submission" date="2019-05" db="EMBL/GenBank/DDBJ databases">
        <authorList>
            <consortium name="Pathogen Informatics"/>
        </authorList>
    </citation>
    <scope>NUCLEOTIDE SEQUENCE</scope>
    <source>
        <strain evidence="8">17X</strain>
    </source>
</reference>
<dbReference type="OMA" id="YFCAYSV"/>
<dbReference type="PANTHER" id="PTHR13522:SF3">
    <property type="entry name" value="U6 SNRNA PHOSPHODIESTERASE 1"/>
    <property type="match status" value="1"/>
</dbReference>
<organism evidence="8 9">
    <name type="scientific">Plasmodium yoelii</name>
    <dbReference type="NCBI Taxonomy" id="5861"/>
    <lineage>
        <taxon>Eukaryota</taxon>
        <taxon>Sar</taxon>
        <taxon>Alveolata</taxon>
        <taxon>Apicomplexa</taxon>
        <taxon>Aconoidasida</taxon>
        <taxon>Haemosporida</taxon>
        <taxon>Plasmodiidae</taxon>
        <taxon>Plasmodium</taxon>
        <taxon>Plasmodium (Vinckeia)</taxon>
    </lineage>
</organism>
<dbReference type="GeneID" id="3792149"/>
<keyword evidence="3" id="KW-0456">Lyase</keyword>
<sequence length="279" mass="32834">MSNNGDYYSYIYIPVKCNKNIKKKCEFCFGLLHKLLEKQLSINTNDNDLSNSQNKKKEKENEIKKHIFYQLHKLNDDQIRYKQTSQNNSMDMLHITIADSLKIKRHMIEPFIEKIRETLKTQKCFYLFFKNTVDLYKSQKNSKYFCAYSVKEEDQKIHLNSIMEKINSILTNFGLCDIFSTNRTCHMSLAYTNISLDALIQNNNLNINDNIWFDINKIINNNNDKAQNEANDSNDFYIYVNSISIRVGNQIYEIPFNTIGGYSYELYTDDSYNNSSSSD</sequence>
<name>A0A078KHQ1_PLAYE</name>
<dbReference type="AlphaFoldDB" id="A0A078KHQ1"/>
<dbReference type="VEuPathDB" id="PlasmoDB:PY17X_1363100"/>
<dbReference type="VEuPathDB" id="PlasmoDB:Py17XNL_001303463"/>
<reference evidence="7" key="2">
    <citation type="submission" date="2014-05" db="EMBL/GenBank/DDBJ databases">
        <authorList>
            <person name="Aslett A.Martin."/>
            <person name="De Silva Nishadi"/>
        </authorList>
    </citation>
    <scope>NUCLEOTIDE SEQUENCE</scope>
    <source>
        <strain evidence="7">YM</strain>
    </source>
</reference>
<evidence type="ECO:0000313" key="10">
    <source>
        <dbReference type="Proteomes" id="UP000072904"/>
    </source>
</evidence>
<proteinExistence type="predicted"/>
<evidence type="ECO:0000256" key="1">
    <source>
        <dbReference type="ARBA" id="ARBA00022722"/>
    </source>
</evidence>
<dbReference type="PANTHER" id="PTHR13522">
    <property type="entry name" value="U6 SNRNA PHOSPHODIESTERASE 1"/>
    <property type="match status" value="1"/>
</dbReference>
<evidence type="ECO:0000256" key="4">
    <source>
        <dbReference type="ARBA" id="ARBA00023242"/>
    </source>
</evidence>
<dbReference type="OrthoDB" id="49151at2759"/>
<dbReference type="InterPro" id="IPR027521">
    <property type="entry name" value="Usb1"/>
</dbReference>
<gene>
    <name evidence="8" type="ORF">PY17X_1363100</name>
    <name evidence="7" type="ORF">PYYM_1359500</name>
</gene>
<evidence type="ECO:0000313" key="8">
    <source>
        <dbReference type="EMBL" id="VTZ80999.1"/>
    </source>
</evidence>
<evidence type="ECO:0000256" key="3">
    <source>
        <dbReference type="ARBA" id="ARBA00023239"/>
    </source>
</evidence>
<dbReference type="GO" id="GO:0034477">
    <property type="term" value="P:U6 snRNA 3'-end processing"/>
    <property type="evidence" value="ECO:0007669"/>
    <property type="project" value="InterPro"/>
</dbReference>
<reference evidence="9 10" key="1">
    <citation type="journal article" date="2014" name="BMC Biol.">
        <title>A comprehensive evaluation of rodent malaria parasite genomes and gene expression.</title>
        <authorList>
            <person name="Otto T.D."/>
            <person name="Bohme U."/>
            <person name="Jackson A.P."/>
            <person name="Hunt M."/>
            <person name="Franke-Fayard B."/>
            <person name="Hoeijmakers W.A."/>
            <person name="Religa A.A."/>
            <person name="Robertson L."/>
            <person name="Sanders M."/>
            <person name="Ogun S.A."/>
            <person name="Cunningham D."/>
            <person name="Erhart A."/>
            <person name="Billker O."/>
            <person name="Khan S.M."/>
            <person name="Stunnenberg H.G."/>
            <person name="Langhorne J."/>
            <person name="Holder A.A."/>
            <person name="Waters A.P."/>
            <person name="Newbold C.I."/>
            <person name="Pain A."/>
            <person name="Berriman M."/>
            <person name="Janse C.J."/>
        </authorList>
    </citation>
    <scope>NUCLEOTIDE SEQUENCE [LARGE SCALE GENOMIC DNA]</scope>
    <source>
        <strain evidence="8 9">17X</strain>
        <strain evidence="7 10">YM</strain>
    </source>
</reference>
<dbReference type="VEuPathDB" id="PlasmoDB:PY06207"/>
<keyword evidence="1" id="KW-0540">Nuclease</keyword>
<evidence type="ECO:0000256" key="5">
    <source>
        <dbReference type="ARBA" id="ARBA00029543"/>
    </source>
</evidence>
<dbReference type="VEuPathDB" id="PlasmoDB:PYYM_1359500"/>
<evidence type="ECO:0000313" key="9">
    <source>
        <dbReference type="Proteomes" id="UP000072874"/>
    </source>
</evidence>
<dbReference type="GO" id="GO:0000175">
    <property type="term" value="F:3'-5'-RNA exonuclease activity"/>
    <property type="evidence" value="ECO:0007669"/>
    <property type="project" value="TreeGrafter"/>
</dbReference>
<dbReference type="EMBL" id="LK934641">
    <property type="protein sequence ID" value="CDU20241.1"/>
    <property type="molecule type" value="Genomic_DNA"/>
</dbReference>
<dbReference type="RefSeq" id="XP_022813740.1">
    <property type="nucleotide sequence ID" value="XM_022957300.1"/>
</dbReference>
<protein>
    <recommendedName>
        <fullName evidence="5">U6 snRNA phosphodiesterase 1</fullName>
    </recommendedName>
    <alternativeName>
        <fullName evidence="6">3'-5' RNA exonuclease USB1</fullName>
    </alternativeName>
</protein>
<evidence type="ECO:0000256" key="2">
    <source>
        <dbReference type="ARBA" id="ARBA00022801"/>
    </source>
</evidence>
<dbReference type="Pfam" id="PF09749">
    <property type="entry name" value="HVSL"/>
    <property type="match status" value="1"/>
</dbReference>
<dbReference type="Proteomes" id="UP000072874">
    <property type="component" value="Chromosome 13"/>
</dbReference>
<dbReference type="GO" id="GO:0005634">
    <property type="term" value="C:nucleus"/>
    <property type="evidence" value="ECO:0007669"/>
    <property type="project" value="TreeGrafter"/>
</dbReference>
<accession>A0A078KHQ1</accession>
<dbReference type="GO" id="GO:0016829">
    <property type="term" value="F:lyase activity"/>
    <property type="evidence" value="ECO:0007669"/>
    <property type="project" value="UniProtKB-KW"/>
</dbReference>